<reference evidence="4" key="1">
    <citation type="journal article" date="2013" name="Genome Announc.">
        <title>Draft genome sequence of the ascomycete Phaeoacremonium aleophilum strain UCR-PA7, a causal agent of the esca disease complex in grapevines.</title>
        <authorList>
            <person name="Blanco-Ulate B."/>
            <person name="Rolshausen P."/>
            <person name="Cantu D."/>
        </authorList>
    </citation>
    <scope>NUCLEOTIDE SEQUENCE [LARGE SCALE GENOMIC DNA]</scope>
    <source>
        <strain evidence="4">UCR-PA7</strain>
    </source>
</reference>
<gene>
    <name evidence="3" type="ORF">UCRPA7_3987</name>
</gene>
<feature type="region of interest" description="Disordered" evidence="1">
    <location>
        <begin position="136"/>
        <end position="175"/>
    </location>
</feature>
<name>R8BMM2_PHAM7</name>
<feature type="chain" id="PRO_5004462906" evidence="2">
    <location>
        <begin position="19"/>
        <end position="328"/>
    </location>
</feature>
<protein>
    <submittedName>
        <fullName evidence="3">Uncharacterized protein</fullName>
    </submittedName>
</protein>
<dbReference type="EMBL" id="KB933072">
    <property type="protein sequence ID" value="EOO00515.1"/>
    <property type="molecule type" value="Genomic_DNA"/>
</dbReference>
<keyword evidence="2" id="KW-0732">Signal</keyword>
<dbReference type="HOGENOM" id="CLU_953765_0_0_1"/>
<dbReference type="eggNOG" id="ENOG502T7YI">
    <property type="taxonomic scope" value="Eukaryota"/>
</dbReference>
<feature type="signal peptide" evidence="2">
    <location>
        <begin position="1"/>
        <end position="18"/>
    </location>
</feature>
<accession>R8BMM2</accession>
<evidence type="ECO:0000313" key="3">
    <source>
        <dbReference type="EMBL" id="EOO00515.1"/>
    </source>
</evidence>
<dbReference type="Proteomes" id="UP000014074">
    <property type="component" value="Unassembled WGS sequence"/>
</dbReference>
<evidence type="ECO:0000256" key="1">
    <source>
        <dbReference type="SAM" id="MobiDB-lite"/>
    </source>
</evidence>
<dbReference type="OrthoDB" id="4721750at2759"/>
<sequence length="328" mass="35599">MLALLFCGFVLQASLLAAQELTINCRSWGLENGYQGVDNWRASTKDCADATNKLESQFGQIVPTISNGCSELASSGSCSISICDSSLATFQSVYYQAVWAAARVVHGRHKHDGTVAGYVSIDDYWYGGKAFVQVARTGSPDPGNKRRSLAARRGVAEGQRAGGNETEGGGNGGDDEELIWPRVELEYSSFDSVDVPNTDGLSVNIRAGWGEGEWTPRDQQEYAQERLVEAWRGTTGEPGDVRPAGYLAPGGIMIEMELVAHNNHNLRQLHENEINPLARFAIDQRGIAGNPNSFIMQIRRGGESIAHMVLRVFRLTVSTDPNGACGYP</sequence>
<dbReference type="RefSeq" id="XP_007914724.1">
    <property type="nucleotide sequence ID" value="XM_007916533.1"/>
</dbReference>
<evidence type="ECO:0000256" key="2">
    <source>
        <dbReference type="SAM" id="SignalP"/>
    </source>
</evidence>
<dbReference type="KEGG" id="tmn:UCRPA7_3987"/>
<keyword evidence="4" id="KW-1185">Reference proteome</keyword>
<proteinExistence type="predicted"/>
<dbReference type="AlphaFoldDB" id="R8BMM2"/>
<organism evidence="3 4">
    <name type="scientific">Phaeoacremonium minimum (strain UCR-PA7)</name>
    <name type="common">Esca disease fungus</name>
    <name type="synonym">Togninia minima</name>
    <dbReference type="NCBI Taxonomy" id="1286976"/>
    <lineage>
        <taxon>Eukaryota</taxon>
        <taxon>Fungi</taxon>
        <taxon>Dikarya</taxon>
        <taxon>Ascomycota</taxon>
        <taxon>Pezizomycotina</taxon>
        <taxon>Sordariomycetes</taxon>
        <taxon>Sordariomycetidae</taxon>
        <taxon>Togniniales</taxon>
        <taxon>Togniniaceae</taxon>
        <taxon>Phaeoacremonium</taxon>
    </lineage>
</organism>
<dbReference type="GeneID" id="19324390"/>
<evidence type="ECO:0000313" key="4">
    <source>
        <dbReference type="Proteomes" id="UP000014074"/>
    </source>
</evidence>